<dbReference type="GeneID" id="38114054"/>
<feature type="chain" id="PRO_5017706803" evidence="1">
    <location>
        <begin position="21"/>
        <end position="67"/>
    </location>
</feature>
<reference evidence="2 3" key="1">
    <citation type="journal article" date="2018" name="IMA Fungus">
        <title>IMA Genome-F 9: Draft genome sequence of Annulohypoxylon stygium, Aspergillus mulundensis, Berkeleyomyces basicola (syn. Thielaviopsis basicola), Ceratocystis smalleyi, two Cercospora beticola strains, Coleophoma cylindrospora, Fusarium fracticaudum, Phialophora cf. hyalina, and Morchella septimelata.</title>
        <authorList>
            <person name="Wingfield B.D."/>
            <person name="Bills G.F."/>
            <person name="Dong Y."/>
            <person name="Huang W."/>
            <person name="Nel W.J."/>
            <person name="Swalarsk-Parry B.S."/>
            <person name="Vaghefi N."/>
            <person name="Wilken P.M."/>
            <person name="An Z."/>
            <person name="de Beer Z.W."/>
            <person name="De Vos L."/>
            <person name="Chen L."/>
            <person name="Duong T.A."/>
            <person name="Gao Y."/>
            <person name="Hammerbacher A."/>
            <person name="Kikkert J.R."/>
            <person name="Li Y."/>
            <person name="Li H."/>
            <person name="Li K."/>
            <person name="Li Q."/>
            <person name="Liu X."/>
            <person name="Ma X."/>
            <person name="Naidoo K."/>
            <person name="Pethybridge S.J."/>
            <person name="Sun J."/>
            <person name="Steenkamp E.T."/>
            <person name="van der Nest M.A."/>
            <person name="van Wyk S."/>
            <person name="Wingfield M.J."/>
            <person name="Xiong C."/>
            <person name="Yue Q."/>
            <person name="Zhang X."/>
        </authorList>
    </citation>
    <scope>NUCLEOTIDE SEQUENCE [LARGE SCALE GENOMIC DNA]</scope>
    <source>
        <strain evidence="2 3">DSM 5745</strain>
    </source>
</reference>
<comment type="caution">
    <text evidence="2">The sequence shown here is derived from an EMBL/GenBank/DDBJ whole genome shotgun (WGS) entry which is preliminary data.</text>
</comment>
<dbReference type="Proteomes" id="UP000256690">
    <property type="component" value="Unassembled WGS sequence"/>
</dbReference>
<protein>
    <submittedName>
        <fullName evidence="2">Uncharacterized protein</fullName>
    </submittedName>
</protein>
<gene>
    <name evidence="2" type="ORF">DSM5745_03684</name>
</gene>
<dbReference type="EMBL" id="PVWQ01000003">
    <property type="protein sequence ID" value="RDW87042.1"/>
    <property type="molecule type" value="Genomic_DNA"/>
</dbReference>
<dbReference type="AlphaFoldDB" id="A0A3D8SLA3"/>
<dbReference type="RefSeq" id="XP_026606566.1">
    <property type="nucleotide sequence ID" value="XM_026745700.1"/>
</dbReference>
<name>A0A3D8SLA3_9EURO</name>
<keyword evidence="1" id="KW-0732">Signal</keyword>
<proteinExistence type="predicted"/>
<evidence type="ECO:0000313" key="3">
    <source>
        <dbReference type="Proteomes" id="UP000256690"/>
    </source>
</evidence>
<evidence type="ECO:0000256" key="1">
    <source>
        <dbReference type="SAM" id="SignalP"/>
    </source>
</evidence>
<keyword evidence="3" id="KW-1185">Reference proteome</keyword>
<organism evidence="2 3">
    <name type="scientific">Aspergillus mulundensis</name>
    <dbReference type="NCBI Taxonomy" id="1810919"/>
    <lineage>
        <taxon>Eukaryota</taxon>
        <taxon>Fungi</taxon>
        <taxon>Dikarya</taxon>
        <taxon>Ascomycota</taxon>
        <taxon>Pezizomycotina</taxon>
        <taxon>Eurotiomycetes</taxon>
        <taxon>Eurotiomycetidae</taxon>
        <taxon>Eurotiales</taxon>
        <taxon>Aspergillaceae</taxon>
        <taxon>Aspergillus</taxon>
        <taxon>Aspergillus subgen. Nidulantes</taxon>
    </lineage>
</organism>
<accession>A0A3D8SLA3</accession>
<evidence type="ECO:0000313" key="2">
    <source>
        <dbReference type="EMBL" id="RDW87042.1"/>
    </source>
</evidence>
<feature type="signal peptide" evidence="1">
    <location>
        <begin position="1"/>
        <end position="20"/>
    </location>
</feature>
<sequence length="67" mass="6921">MHIFKLPFAPVCLLAALAVSAPVPGPNAIIDAAQQFDKVVDSTATANDQAKAQVGVANAHAYFNSGR</sequence>